<keyword evidence="4 11" id="KW-0949">S-adenosyl-L-methionine</keyword>
<evidence type="ECO:0000256" key="7">
    <source>
        <dbReference type="ARBA" id="ARBA00043129"/>
    </source>
</evidence>
<evidence type="ECO:0000256" key="8">
    <source>
        <dbReference type="ARBA" id="ARBA00047306"/>
    </source>
</evidence>
<evidence type="ECO:0000256" key="4">
    <source>
        <dbReference type="ARBA" id="ARBA00022691"/>
    </source>
</evidence>
<dbReference type="InterPro" id="IPR008576">
    <property type="entry name" value="MeTrfase_NTM1"/>
</dbReference>
<proteinExistence type="evidence at transcript level"/>
<dbReference type="PIRSF" id="PIRSF016958">
    <property type="entry name" value="DUF858_MeTrfase_lik"/>
    <property type="match status" value="1"/>
</dbReference>
<comment type="catalytic activity">
    <reaction evidence="8">
        <text>N-terminal L-seryl-L-prolyl-L-lysyl-[protein] + 3 S-adenosyl-L-methionine = N-terminal N,N,N-trimethyl-L-seryl-L-prolyl-L-lysyl-[protein] + 3 S-adenosyl-L-homocysteine + 3 H(+)</text>
        <dbReference type="Rhea" id="RHEA:54724"/>
        <dbReference type="Rhea" id="RHEA-COMP:13789"/>
        <dbReference type="Rhea" id="RHEA-COMP:13973"/>
        <dbReference type="ChEBI" id="CHEBI:15378"/>
        <dbReference type="ChEBI" id="CHEBI:57856"/>
        <dbReference type="ChEBI" id="CHEBI:59789"/>
        <dbReference type="ChEBI" id="CHEBI:138061"/>
        <dbReference type="ChEBI" id="CHEBI:138317"/>
        <dbReference type="EC" id="2.1.1.244"/>
    </reaction>
</comment>
<dbReference type="EMBL" id="AK417944">
    <property type="protein sequence ID" value="BAN21159.1"/>
    <property type="molecule type" value="mRNA"/>
</dbReference>
<dbReference type="PANTHER" id="PTHR12753">
    <property type="entry name" value="AD-003 - RELATED"/>
    <property type="match status" value="1"/>
</dbReference>
<evidence type="ECO:0000256" key="6">
    <source>
        <dbReference type="ARBA" id="ARBA00039449"/>
    </source>
</evidence>
<organism evidence="12">
    <name type="scientific">Riptortus pedestris</name>
    <name type="common">Bean bug</name>
    <dbReference type="NCBI Taxonomy" id="329032"/>
    <lineage>
        <taxon>Eukaryota</taxon>
        <taxon>Metazoa</taxon>
        <taxon>Ecdysozoa</taxon>
        <taxon>Arthropoda</taxon>
        <taxon>Hexapoda</taxon>
        <taxon>Insecta</taxon>
        <taxon>Pterygota</taxon>
        <taxon>Neoptera</taxon>
        <taxon>Paraneoptera</taxon>
        <taxon>Hemiptera</taxon>
        <taxon>Heteroptera</taxon>
        <taxon>Panheteroptera</taxon>
        <taxon>Pentatomomorpha</taxon>
        <taxon>Coreoidea</taxon>
        <taxon>Alydidae</taxon>
        <taxon>Riptortus</taxon>
    </lineage>
</organism>
<accession>R4WDX2</accession>
<dbReference type="FunFam" id="3.40.50.150:FF:000025">
    <property type="entry name" value="N-terminal Xaa-Pro-Lys N-methyltransferase 1"/>
    <property type="match status" value="1"/>
</dbReference>
<dbReference type="Gene3D" id="3.40.50.150">
    <property type="entry name" value="Vaccinia Virus protein VP39"/>
    <property type="match status" value="1"/>
</dbReference>
<dbReference type="GO" id="GO:0071885">
    <property type="term" value="F:N-terminal protein N-methyltransferase activity"/>
    <property type="evidence" value="ECO:0007669"/>
    <property type="project" value="UniProtKB-EC"/>
</dbReference>
<comment type="catalytic activity">
    <reaction evidence="10">
        <text>N-terminal L-alanyl-L-prolyl-L-lysyl-[protein] + 3 S-adenosyl-L-methionine = N-terminal N,N,N-trimethyl-L-alanyl-L-prolyl-L-lysyl-[protein] + 3 S-adenosyl-L-homocysteine + 3 H(+)</text>
        <dbReference type="Rhea" id="RHEA:54712"/>
        <dbReference type="Rhea" id="RHEA-COMP:13785"/>
        <dbReference type="Rhea" id="RHEA-COMP:13971"/>
        <dbReference type="ChEBI" id="CHEBI:15378"/>
        <dbReference type="ChEBI" id="CHEBI:57856"/>
        <dbReference type="ChEBI" id="CHEBI:59789"/>
        <dbReference type="ChEBI" id="CHEBI:138057"/>
        <dbReference type="ChEBI" id="CHEBI:138315"/>
        <dbReference type="EC" id="2.1.1.244"/>
    </reaction>
</comment>
<protein>
    <recommendedName>
        <fullName evidence="6">Alpha N-terminal protein methyltransferase 1</fullName>
        <ecNumber evidence="5">2.1.1.244</ecNumber>
    </recommendedName>
    <alternativeName>
        <fullName evidence="7">X-Pro-Lys N-terminal protein methyltransferase 1</fullName>
    </alternativeName>
</protein>
<keyword evidence="3 12" id="KW-0808">Transferase</keyword>
<evidence type="ECO:0000256" key="10">
    <source>
        <dbReference type="ARBA" id="ARBA00048167"/>
    </source>
</evidence>
<dbReference type="EC" id="2.1.1.244" evidence="5"/>
<feature type="binding site" evidence="11">
    <location>
        <position position="72"/>
    </location>
    <ligand>
        <name>S-adenosyl-L-methionine</name>
        <dbReference type="ChEBI" id="CHEBI:59789"/>
    </ligand>
</feature>
<keyword evidence="2 12" id="KW-0489">Methyltransferase</keyword>
<evidence type="ECO:0000256" key="11">
    <source>
        <dbReference type="PIRSR" id="PIRSR016958-1"/>
    </source>
</evidence>
<dbReference type="CDD" id="cd02440">
    <property type="entry name" value="AdoMet_MTases"/>
    <property type="match status" value="1"/>
</dbReference>
<feature type="binding site" evidence="11">
    <location>
        <begin position="120"/>
        <end position="121"/>
    </location>
    <ligand>
        <name>S-adenosyl-L-methionine</name>
        <dbReference type="ChEBI" id="CHEBI:59789"/>
    </ligand>
</feature>
<comment type="similarity">
    <text evidence="1">Belongs to the methyltransferase superfamily. NTM1 family.</text>
</comment>
<feature type="binding site" evidence="11">
    <location>
        <position position="135"/>
    </location>
    <ligand>
        <name>S-adenosyl-L-methionine</name>
        <dbReference type="ChEBI" id="CHEBI:59789"/>
    </ligand>
</feature>
<evidence type="ECO:0000256" key="9">
    <source>
        <dbReference type="ARBA" id="ARBA00047885"/>
    </source>
</evidence>
<comment type="catalytic activity">
    <reaction evidence="9">
        <text>N-terminal L-prolyl-L-prolyl-L-lysyl-[protein] + 2 S-adenosyl-L-methionine = N-terminal N,N-dimethyl-L-prolyl-L-prolyl-L-lysyl-[protein] + 2 S-adenosyl-L-homocysteine + 2 H(+)</text>
        <dbReference type="Rhea" id="RHEA:54736"/>
        <dbReference type="Rhea" id="RHEA-COMP:13787"/>
        <dbReference type="Rhea" id="RHEA-COMP:13974"/>
        <dbReference type="ChEBI" id="CHEBI:15378"/>
        <dbReference type="ChEBI" id="CHEBI:57856"/>
        <dbReference type="ChEBI" id="CHEBI:59789"/>
        <dbReference type="ChEBI" id="CHEBI:138059"/>
        <dbReference type="ChEBI" id="CHEBI:138318"/>
        <dbReference type="EC" id="2.1.1.244"/>
    </reaction>
</comment>
<feature type="binding site" evidence="11">
    <location>
        <position position="77"/>
    </location>
    <ligand>
        <name>S-adenosyl-L-methionine</name>
        <dbReference type="ChEBI" id="CHEBI:59789"/>
    </ligand>
</feature>
<evidence type="ECO:0000256" key="3">
    <source>
        <dbReference type="ARBA" id="ARBA00022679"/>
    </source>
</evidence>
<dbReference type="Pfam" id="PF05891">
    <property type="entry name" value="Methyltransf_PK"/>
    <property type="match status" value="1"/>
</dbReference>
<evidence type="ECO:0000256" key="2">
    <source>
        <dbReference type="ARBA" id="ARBA00022603"/>
    </source>
</evidence>
<dbReference type="SUPFAM" id="SSF53335">
    <property type="entry name" value="S-adenosyl-L-methionine-dependent methyltransferases"/>
    <property type="match status" value="1"/>
</dbReference>
<evidence type="ECO:0000313" key="12">
    <source>
        <dbReference type="EMBL" id="BAN21159.1"/>
    </source>
</evidence>
<evidence type="ECO:0000256" key="1">
    <source>
        <dbReference type="ARBA" id="ARBA00009059"/>
    </source>
</evidence>
<sequence>MEKDVESVIDTDENQFYSKAKIYWSKVSPTINGVLGGFGHISECDINGSELFLKSLFQLKNPPGNGRALDCGAGIGRITKHLLIKHFQLVDLIDQNSDFVEKAKEYVSSDRLGKLYCNGLQCFKPEEKYDVIWCQWVLGHLTDEHFKQFMENCLESLNKNGVIVVKENITSSNEIDVDEEDSSITRPYDHLLKLFEESRLKCILKQQQTSFPKGLYPVKMFALRPV</sequence>
<evidence type="ECO:0000256" key="5">
    <source>
        <dbReference type="ARBA" id="ARBA00039112"/>
    </source>
</evidence>
<dbReference type="GO" id="GO:0032259">
    <property type="term" value="P:methylation"/>
    <property type="evidence" value="ECO:0007669"/>
    <property type="project" value="UniProtKB-KW"/>
</dbReference>
<name>R4WDX2_RIPPE</name>
<dbReference type="AlphaFoldDB" id="R4WDX2"/>
<dbReference type="PANTHER" id="PTHR12753:SF0">
    <property type="entry name" value="ALPHA N-TERMINAL PROTEIN METHYLTRANSFERASE 1"/>
    <property type="match status" value="1"/>
</dbReference>
<dbReference type="GO" id="GO:0005737">
    <property type="term" value="C:cytoplasm"/>
    <property type="evidence" value="ECO:0007669"/>
    <property type="project" value="TreeGrafter"/>
</dbReference>
<dbReference type="InterPro" id="IPR029063">
    <property type="entry name" value="SAM-dependent_MTases_sf"/>
</dbReference>
<reference evidence="12" key="1">
    <citation type="journal article" date="2013" name="PLoS ONE">
        <title>Gene expression in gut symbiotic organ of stinkbug affected by extracellular bacterial symbiont.</title>
        <authorList>
            <person name="Futahashi R."/>
            <person name="Tanaka K."/>
            <person name="Tanahashi M."/>
            <person name="Nikoh N."/>
            <person name="Kikuchi Y."/>
            <person name="Lee B.L."/>
            <person name="Fukatsu T."/>
        </authorList>
    </citation>
    <scope>NUCLEOTIDE SEQUENCE</scope>
    <source>
        <tissue evidence="12">Midgut</tissue>
    </source>
</reference>